<reference evidence="2 3" key="1">
    <citation type="journal article" date="2013" name="Curr. Biol.">
        <title>The Genome of the Foraminiferan Reticulomyxa filosa.</title>
        <authorList>
            <person name="Glockner G."/>
            <person name="Hulsmann N."/>
            <person name="Schleicher M."/>
            <person name="Noegel A.A."/>
            <person name="Eichinger L."/>
            <person name="Gallinger C."/>
            <person name="Pawlowski J."/>
            <person name="Sierra R."/>
            <person name="Euteneuer U."/>
            <person name="Pillet L."/>
            <person name="Moustafa A."/>
            <person name="Platzer M."/>
            <person name="Groth M."/>
            <person name="Szafranski K."/>
            <person name="Schliwa M."/>
        </authorList>
    </citation>
    <scope>NUCLEOTIDE SEQUENCE [LARGE SCALE GENOMIC DNA]</scope>
</reference>
<keyword evidence="1" id="KW-0812">Transmembrane</keyword>
<comment type="caution">
    <text evidence="2">The sequence shown here is derived from an EMBL/GenBank/DDBJ whole genome shotgun (WGS) entry which is preliminary data.</text>
</comment>
<feature type="non-terminal residue" evidence="2">
    <location>
        <position position="175"/>
    </location>
</feature>
<sequence length="175" mass="20992">MYKLSSSPTKTWLKGQSIEKLEHMISSKNLIKPKTSSKKALLKVLFDHFGLENDQTIEAREVRLFTAYFEGLHKAVFRVNNDFTLFFFFFFFFFLKYMTQHKNADQDTMLVLSMLLDSPKPLELRFDSEMNDLNKDMFIKRLCDYCCKHEREIKDIKPDFYAKNYLKYELETIKE</sequence>
<keyword evidence="1" id="KW-0472">Membrane</keyword>
<dbReference type="Proteomes" id="UP000023152">
    <property type="component" value="Unassembled WGS sequence"/>
</dbReference>
<keyword evidence="1" id="KW-1133">Transmembrane helix</keyword>
<evidence type="ECO:0000313" key="3">
    <source>
        <dbReference type="Proteomes" id="UP000023152"/>
    </source>
</evidence>
<proteinExistence type="predicted"/>
<gene>
    <name evidence="2" type="ORF">RFI_17949</name>
</gene>
<evidence type="ECO:0000313" key="2">
    <source>
        <dbReference type="EMBL" id="ETO19280.1"/>
    </source>
</evidence>
<name>X6MZ10_RETFI</name>
<accession>X6MZ10</accession>
<feature type="transmembrane region" description="Helical" evidence="1">
    <location>
        <begin position="83"/>
        <end position="99"/>
    </location>
</feature>
<organism evidence="2 3">
    <name type="scientific">Reticulomyxa filosa</name>
    <dbReference type="NCBI Taxonomy" id="46433"/>
    <lineage>
        <taxon>Eukaryota</taxon>
        <taxon>Sar</taxon>
        <taxon>Rhizaria</taxon>
        <taxon>Retaria</taxon>
        <taxon>Foraminifera</taxon>
        <taxon>Monothalamids</taxon>
        <taxon>Reticulomyxidae</taxon>
        <taxon>Reticulomyxa</taxon>
    </lineage>
</organism>
<evidence type="ECO:0000256" key="1">
    <source>
        <dbReference type="SAM" id="Phobius"/>
    </source>
</evidence>
<dbReference type="AlphaFoldDB" id="X6MZ10"/>
<protein>
    <submittedName>
        <fullName evidence="2">Uncharacterized protein</fullName>
    </submittedName>
</protein>
<dbReference type="EMBL" id="ASPP01013831">
    <property type="protein sequence ID" value="ETO19280.1"/>
    <property type="molecule type" value="Genomic_DNA"/>
</dbReference>
<keyword evidence="3" id="KW-1185">Reference proteome</keyword>